<feature type="domain" description="MgtC/SapB/SrpB/YhiD N-terminal" evidence="2">
    <location>
        <begin position="11"/>
        <end position="128"/>
    </location>
</feature>
<feature type="transmembrane region" description="Helical" evidence="1">
    <location>
        <begin position="388"/>
        <end position="411"/>
    </location>
</feature>
<dbReference type="Proteomes" id="UP000662888">
    <property type="component" value="Chromosome"/>
</dbReference>
<reference evidence="4 5" key="1">
    <citation type="submission" date="2020-11" db="EMBL/GenBank/DDBJ databases">
        <authorList>
            <person name="Sun Q."/>
        </authorList>
    </citation>
    <scope>NUCLEOTIDE SEQUENCE [LARGE SCALE GENOMIC DNA]</scope>
    <source>
        <strain evidence="4 5">P8398</strain>
    </source>
</reference>
<evidence type="ECO:0000256" key="1">
    <source>
        <dbReference type="SAM" id="Phobius"/>
    </source>
</evidence>
<dbReference type="PANTHER" id="PTHR39084:SF1">
    <property type="entry name" value="DUF4010 DOMAIN-CONTAINING PROTEIN"/>
    <property type="match status" value="1"/>
</dbReference>
<feature type="transmembrane region" description="Helical" evidence="1">
    <location>
        <begin position="265"/>
        <end position="282"/>
    </location>
</feature>
<sequence length="412" mass="41602">MLLTTAALTGMAVATGCGLLIGIDRERRKGSGPARAYAGVRSFALVSFTGALAQALDGALVLVAGLLVVALSVVAYWRDRSPAPGVTTELALFLSFLLGVAAIDNPRVAAGAAVVVAALLYLRGPLHHFARTTLTGPEVRDGLFFAGAALVVRPLLPDAGSAWLLGVNPKTLWSLVILIMGIQAAAHIGLRLAGPRLGLAMSGFAGGFVSSVATIAAMGARCRKEPDLRQACVAAALLSNVATFALLWVIAITVAPAYLRQLAPVLASALCAALALGALSLVGQKGGAPGTPAPGRVFDIRQAALFALLLSAATSVLAWLNAQFGSGALFSGTALAGFFDLHAAAGSALSLLAGAAATPRAALLAVLLGITTNMISKAAGALAGGRQFAVRVNASLALVLLAAWLPFWLLAP</sequence>
<dbReference type="Pfam" id="PF02308">
    <property type="entry name" value="MgtC"/>
    <property type="match status" value="1"/>
</dbReference>
<dbReference type="InterPro" id="IPR049177">
    <property type="entry name" value="MgtC_SapB_SrpB_YhiD_N"/>
</dbReference>
<keyword evidence="1" id="KW-0472">Membrane</keyword>
<proteinExistence type="predicted"/>
<feature type="transmembrane region" description="Helical" evidence="1">
    <location>
        <begin position="142"/>
        <end position="165"/>
    </location>
</feature>
<keyword evidence="1" id="KW-1133">Transmembrane helix</keyword>
<organism evidence="4 5">
    <name type="scientific">Massilia antarctica</name>
    <dbReference type="NCBI Taxonomy" id="2765360"/>
    <lineage>
        <taxon>Bacteria</taxon>
        <taxon>Pseudomonadati</taxon>
        <taxon>Pseudomonadota</taxon>
        <taxon>Betaproteobacteria</taxon>
        <taxon>Burkholderiales</taxon>
        <taxon>Oxalobacteraceae</taxon>
        <taxon>Telluria group</taxon>
        <taxon>Massilia</taxon>
    </lineage>
</organism>
<feature type="transmembrane region" description="Helical" evidence="1">
    <location>
        <begin position="172"/>
        <end position="193"/>
    </location>
</feature>
<keyword evidence="1" id="KW-0812">Transmembrane</keyword>
<feature type="domain" description="DUF4010" evidence="3">
    <location>
        <begin position="177"/>
        <end position="383"/>
    </location>
</feature>
<evidence type="ECO:0000313" key="5">
    <source>
        <dbReference type="Proteomes" id="UP000662888"/>
    </source>
</evidence>
<feature type="transmembrane region" description="Helical" evidence="1">
    <location>
        <begin position="90"/>
        <end position="122"/>
    </location>
</feature>
<accession>A0AA48W6Y8</accession>
<evidence type="ECO:0000313" key="4">
    <source>
        <dbReference type="EMBL" id="QPI47730.1"/>
    </source>
</evidence>
<evidence type="ECO:0000259" key="2">
    <source>
        <dbReference type="Pfam" id="PF02308"/>
    </source>
</evidence>
<feature type="transmembrane region" description="Helical" evidence="1">
    <location>
        <begin position="6"/>
        <end position="23"/>
    </location>
</feature>
<keyword evidence="5" id="KW-1185">Reference proteome</keyword>
<feature type="transmembrane region" description="Helical" evidence="1">
    <location>
        <begin position="199"/>
        <end position="220"/>
    </location>
</feature>
<feature type="transmembrane region" description="Helical" evidence="1">
    <location>
        <begin position="303"/>
        <end position="322"/>
    </location>
</feature>
<feature type="transmembrane region" description="Helical" evidence="1">
    <location>
        <begin position="232"/>
        <end position="259"/>
    </location>
</feature>
<dbReference type="InterPro" id="IPR025105">
    <property type="entry name" value="DUF4010"/>
</dbReference>
<protein>
    <submittedName>
        <fullName evidence="4">MgtC/SapB family protein</fullName>
    </submittedName>
</protein>
<name>A0AA48W6Y8_9BURK</name>
<dbReference type="PANTHER" id="PTHR39084">
    <property type="entry name" value="MEMBRANE PROTEIN-RELATED"/>
    <property type="match status" value="1"/>
</dbReference>
<evidence type="ECO:0000259" key="3">
    <source>
        <dbReference type="Pfam" id="PF13194"/>
    </source>
</evidence>
<gene>
    <name evidence="4" type="ORF">IV454_19340</name>
</gene>
<dbReference type="EMBL" id="CP065053">
    <property type="protein sequence ID" value="QPI47730.1"/>
    <property type="molecule type" value="Genomic_DNA"/>
</dbReference>
<dbReference type="RefSeq" id="WP_206087406.1">
    <property type="nucleotide sequence ID" value="NZ_CP065053.1"/>
</dbReference>
<dbReference type="Pfam" id="PF13194">
    <property type="entry name" value="DUF4010"/>
    <property type="match status" value="1"/>
</dbReference>